<feature type="transmembrane region" description="Helical" evidence="11">
    <location>
        <begin position="275"/>
        <end position="293"/>
    </location>
</feature>
<evidence type="ECO:0000256" key="5">
    <source>
        <dbReference type="ARBA" id="ARBA00022741"/>
    </source>
</evidence>
<dbReference type="EMBL" id="CAJQUM010000001">
    <property type="protein sequence ID" value="CAG4884151.1"/>
    <property type="molecule type" value="Genomic_DNA"/>
</dbReference>
<dbReference type="InterPro" id="IPR017871">
    <property type="entry name" value="ABC_transporter-like_CS"/>
</dbReference>
<dbReference type="CDD" id="cd18552">
    <property type="entry name" value="ABC_6TM_MsbA_like"/>
    <property type="match status" value="1"/>
</dbReference>
<evidence type="ECO:0000313" key="15">
    <source>
        <dbReference type="Proteomes" id="UP000742786"/>
    </source>
</evidence>
<reference evidence="14" key="1">
    <citation type="submission" date="2021-04" db="EMBL/GenBank/DDBJ databases">
        <authorList>
            <person name="Hornung B."/>
        </authorList>
    </citation>
    <scope>NUCLEOTIDE SEQUENCE</scope>
    <source>
        <strain evidence="14">G5G6</strain>
    </source>
</reference>
<feature type="domain" description="ABC transmembrane type-1" evidence="13">
    <location>
        <begin position="26"/>
        <end position="308"/>
    </location>
</feature>
<evidence type="ECO:0000256" key="3">
    <source>
        <dbReference type="ARBA" id="ARBA00022475"/>
    </source>
</evidence>
<dbReference type="GO" id="GO:0090374">
    <property type="term" value="P:oligopeptide export from mitochondrion"/>
    <property type="evidence" value="ECO:0007669"/>
    <property type="project" value="TreeGrafter"/>
</dbReference>
<dbReference type="InterPro" id="IPR011527">
    <property type="entry name" value="ABC1_TM_dom"/>
</dbReference>
<feature type="transmembrane region" description="Helical" evidence="11">
    <location>
        <begin position="133"/>
        <end position="159"/>
    </location>
</feature>
<dbReference type="InterPro" id="IPR003439">
    <property type="entry name" value="ABC_transporter-like_ATP-bd"/>
</dbReference>
<comment type="subcellular location">
    <subcellularLocation>
        <location evidence="1">Cell membrane</location>
        <topology evidence="1">Multi-pass membrane protein</topology>
    </subcellularLocation>
</comment>
<dbReference type="Proteomes" id="UP000742786">
    <property type="component" value="Unassembled WGS sequence"/>
</dbReference>
<keyword evidence="7" id="KW-1278">Translocase</keyword>
<keyword evidence="4 11" id="KW-0812">Transmembrane</keyword>
<keyword evidence="8 11" id="KW-1133">Transmembrane helix</keyword>
<protein>
    <submittedName>
        <fullName evidence="14">Lipid A export ATP-binding/permease protein MsbA</fullName>
    </submittedName>
</protein>
<dbReference type="Gene3D" id="3.40.50.300">
    <property type="entry name" value="P-loop containing nucleotide triphosphate hydrolases"/>
    <property type="match status" value="1"/>
</dbReference>
<keyword evidence="2" id="KW-0813">Transport</keyword>
<dbReference type="NCBIfam" id="TIGR02203">
    <property type="entry name" value="MsbA_lipidA"/>
    <property type="match status" value="1"/>
</dbReference>
<evidence type="ECO:0000256" key="2">
    <source>
        <dbReference type="ARBA" id="ARBA00022448"/>
    </source>
</evidence>
<dbReference type="Pfam" id="PF00664">
    <property type="entry name" value="ABC_membrane"/>
    <property type="match status" value="1"/>
</dbReference>
<dbReference type="InterPro" id="IPR003593">
    <property type="entry name" value="AAA+_ATPase"/>
</dbReference>
<evidence type="ECO:0000256" key="4">
    <source>
        <dbReference type="ARBA" id="ARBA00022692"/>
    </source>
</evidence>
<gene>
    <name evidence="14" type="primary">msbA</name>
    <name evidence="14" type="ORF">GTOL_12034</name>
</gene>
<dbReference type="SMART" id="SM00382">
    <property type="entry name" value="AAA"/>
    <property type="match status" value="1"/>
</dbReference>
<evidence type="ECO:0000256" key="6">
    <source>
        <dbReference type="ARBA" id="ARBA00022840"/>
    </source>
</evidence>
<keyword evidence="5" id="KW-0547">Nucleotide-binding</keyword>
<accession>A0A916J848</accession>
<dbReference type="InterPro" id="IPR039421">
    <property type="entry name" value="Type_1_exporter"/>
</dbReference>
<keyword evidence="15" id="KW-1185">Reference proteome</keyword>
<dbReference type="InterPro" id="IPR011917">
    <property type="entry name" value="ABC_transpr_lipidA"/>
</dbReference>
<dbReference type="GO" id="GO:0005524">
    <property type="term" value="F:ATP binding"/>
    <property type="evidence" value="ECO:0007669"/>
    <property type="project" value="UniProtKB-KW"/>
</dbReference>
<dbReference type="InterPro" id="IPR027417">
    <property type="entry name" value="P-loop_NTPase"/>
</dbReference>
<feature type="transmembrane region" description="Helical" evidence="11">
    <location>
        <begin position="61"/>
        <end position="79"/>
    </location>
</feature>
<feature type="transmembrane region" description="Helical" evidence="11">
    <location>
        <begin position="165"/>
        <end position="183"/>
    </location>
</feature>
<dbReference type="FunFam" id="3.40.50.300:FF:000140">
    <property type="entry name" value="Lipid A export ATP-binding/permease protein MsbA"/>
    <property type="match status" value="1"/>
</dbReference>
<organism evidence="14 15">
    <name type="scientific">Georgfuchsia toluolica</name>
    <dbReference type="NCBI Taxonomy" id="424218"/>
    <lineage>
        <taxon>Bacteria</taxon>
        <taxon>Pseudomonadati</taxon>
        <taxon>Pseudomonadota</taxon>
        <taxon>Betaproteobacteria</taxon>
        <taxon>Nitrosomonadales</taxon>
        <taxon>Sterolibacteriaceae</taxon>
        <taxon>Georgfuchsia</taxon>
    </lineage>
</organism>
<dbReference type="InterPro" id="IPR036640">
    <property type="entry name" value="ABC1_TM_sf"/>
</dbReference>
<dbReference type="PANTHER" id="PTHR43394">
    <property type="entry name" value="ATP-DEPENDENT PERMEASE MDL1, MITOCHONDRIAL"/>
    <property type="match status" value="1"/>
</dbReference>
<dbReference type="PROSITE" id="PS50893">
    <property type="entry name" value="ABC_TRANSPORTER_2"/>
    <property type="match status" value="1"/>
</dbReference>
<evidence type="ECO:0000256" key="8">
    <source>
        <dbReference type="ARBA" id="ARBA00022989"/>
    </source>
</evidence>
<dbReference type="AlphaFoldDB" id="A0A916J848"/>
<dbReference type="GO" id="GO:0005886">
    <property type="term" value="C:plasma membrane"/>
    <property type="evidence" value="ECO:0007669"/>
    <property type="project" value="UniProtKB-SubCell"/>
</dbReference>
<dbReference type="SUPFAM" id="SSF90123">
    <property type="entry name" value="ABC transporter transmembrane region"/>
    <property type="match status" value="1"/>
</dbReference>
<evidence type="ECO:0000256" key="9">
    <source>
        <dbReference type="ARBA" id="ARBA00023055"/>
    </source>
</evidence>
<dbReference type="GO" id="GO:0034040">
    <property type="term" value="F:ATPase-coupled lipid transmembrane transporter activity"/>
    <property type="evidence" value="ECO:0007669"/>
    <property type="project" value="InterPro"/>
</dbReference>
<proteinExistence type="predicted"/>
<evidence type="ECO:0000256" key="10">
    <source>
        <dbReference type="ARBA" id="ARBA00023136"/>
    </source>
</evidence>
<evidence type="ECO:0000256" key="7">
    <source>
        <dbReference type="ARBA" id="ARBA00022967"/>
    </source>
</evidence>
<dbReference type="PROSITE" id="PS00211">
    <property type="entry name" value="ABC_TRANSPORTER_1"/>
    <property type="match status" value="1"/>
</dbReference>
<keyword evidence="10 11" id="KW-0472">Membrane</keyword>
<name>A0A916J848_9PROT</name>
<keyword evidence="9" id="KW-0445">Lipid transport</keyword>
<evidence type="ECO:0000256" key="1">
    <source>
        <dbReference type="ARBA" id="ARBA00004651"/>
    </source>
</evidence>
<comment type="caution">
    <text evidence="14">The sequence shown here is derived from an EMBL/GenBank/DDBJ whole genome shotgun (WGS) entry which is preliminary data.</text>
</comment>
<dbReference type="RefSeq" id="WP_343213242.1">
    <property type="nucleotide sequence ID" value="NZ_CAJQUM010000001.1"/>
</dbReference>
<feature type="transmembrane region" description="Helical" evidence="11">
    <location>
        <begin position="244"/>
        <end position="269"/>
    </location>
</feature>
<dbReference type="PROSITE" id="PS50929">
    <property type="entry name" value="ABC_TM1F"/>
    <property type="match status" value="1"/>
</dbReference>
<dbReference type="PANTHER" id="PTHR43394:SF1">
    <property type="entry name" value="ATP-BINDING CASSETTE SUB-FAMILY B MEMBER 10, MITOCHONDRIAL"/>
    <property type="match status" value="1"/>
</dbReference>
<dbReference type="Pfam" id="PF00005">
    <property type="entry name" value="ABC_tran"/>
    <property type="match status" value="1"/>
</dbReference>
<evidence type="ECO:0000259" key="12">
    <source>
        <dbReference type="PROSITE" id="PS50893"/>
    </source>
</evidence>
<evidence type="ECO:0000259" key="13">
    <source>
        <dbReference type="PROSITE" id="PS50929"/>
    </source>
</evidence>
<keyword evidence="3" id="KW-1003">Cell membrane</keyword>
<evidence type="ECO:0000313" key="14">
    <source>
        <dbReference type="EMBL" id="CAG4884151.1"/>
    </source>
</evidence>
<keyword evidence="6 14" id="KW-0067">ATP-binding</keyword>
<feature type="transmembrane region" description="Helical" evidence="11">
    <location>
        <begin position="21"/>
        <end position="41"/>
    </location>
</feature>
<dbReference type="GO" id="GO:0016887">
    <property type="term" value="F:ATP hydrolysis activity"/>
    <property type="evidence" value="ECO:0007669"/>
    <property type="project" value="InterPro"/>
</dbReference>
<sequence length="584" mass="63375">MMPTTHSGILYRRLLGYVRPYWKMLAAAMLMTAITASTEWMLPALLKLLLDKGFSGKAPQYLYLAPAAIVGLFVVRGLLGYIGSYGLSWVSNQIIFDIRGKMFECIMRLPTGYLHDNPSSRLITRVSNDVNNVAAAATSVIGTALSNSFSVIGLVGFLLYSNWKLTFLMAVVAPPMAFVVRTFSRRMRSMSHASQEGIAAMTQILQESIDGHKVVKVYGGEVQEVKRFGAINNSLRRYAIRQNIAASATVPLVQIFASFAVAFVVYLALSQSTTDGMTAGGFMSFITAMMMMLSPMKSLADINAPLQRGLAAAESVFTLLDEKPEDDRGRHEFARASGRIVMEGVRFRYPGAEREALTGIDLVIEPGQTVALVGPSGGGKTTLANLLPRFYHATAGRIMLDGYDLEELKLSSLRANIALVSQDVVLFDDSIANNIAYGSLATTSRADVEAAARAAYAHDFIAAMPQGYDTLIGENGVRLSGGQRQRLAIARALLKNAPILILDEATSALDSESERQVQAALEHLMADRTTLVIAHRLSTIEGAGKIVALEHGCVMEQGTHAELLANNGLYAKLYRMQYALEHAA</sequence>
<dbReference type="GO" id="GO:0015421">
    <property type="term" value="F:ABC-type oligopeptide transporter activity"/>
    <property type="evidence" value="ECO:0007669"/>
    <property type="project" value="TreeGrafter"/>
</dbReference>
<dbReference type="Gene3D" id="1.20.1560.10">
    <property type="entry name" value="ABC transporter type 1, transmembrane domain"/>
    <property type="match status" value="1"/>
</dbReference>
<dbReference type="SUPFAM" id="SSF52540">
    <property type="entry name" value="P-loop containing nucleoside triphosphate hydrolases"/>
    <property type="match status" value="1"/>
</dbReference>
<feature type="domain" description="ABC transporter" evidence="12">
    <location>
        <begin position="340"/>
        <end position="576"/>
    </location>
</feature>
<evidence type="ECO:0000256" key="11">
    <source>
        <dbReference type="SAM" id="Phobius"/>
    </source>
</evidence>